<dbReference type="SUPFAM" id="SSF46894">
    <property type="entry name" value="C-terminal effector domain of the bipartite response regulators"/>
    <property type="match status" value="1"/>
</dbReference>
<accession>A0A402CRQ1</accession>
<dbReference type="SMART" id="SM01043">
    <property type="entry name" value="BTAD"/>
    <property type="match status" value="1"/>
</dbReference>
<keyword evidence="2" id="KW-1185">Reference proteome</keyword>
<dbReference type="RefSeq" id="WP_165863989.1">
    <property type="nucleotide sequence ID" value="NZ_AP025739.1"/>
</dbReference>
<dbReference type="Pfam" id="PF13424">
    <property type="entry name" value="TPR_12"/>
    <property type="match status" value="1"/>
</dbReference>
<protein>
    <submittedName>
        <fullName evidence="1">Uncharacterized protein</fullName>
    </submittedName>
</protein>
<dbReference type="AlphaFoldDB" id="A0A402CRQ1"/>
<dbReference type="Pfam" id="PF03704">
    <property type="entry name" value="BTAD"/>
    <property type="match status" value="1"/>
</dbReference>
<dbReference type="KEGG" id="ccot:CCAX7_001710"/>
<dbReference type="EMBL" id="AP025739">
    <property type="protein sequence ID" value="BDI28120.1"/>
    <property type="molecule type" value="Genomic_DNA"/>
</dbReference>
<dbReference type="GO" id="GO:0003677">
    <property type="term" value="F:DNA binding"/>
    <property type="evidence" value="ECO:0007669"/>
    <property type="project" value="InterPro"/>
</dbReference>
<dbReference type="Gene3D" id="3.40.50.300">
    <property type="entry name" value="P-loop containing nucleotide triphosphate hydrolases"/>
    <property type="match status" value="1"/>
</dbReference>
<dbReference type="InterPro" id="IPR016032">
    <property type="entry name" value="Sig_transdc_resp-reg_C-effctor"/>
</dbReference>
<dbReference type="SMART" id="SM00028">
    <property type="entry name" value="TPR"/>
    <property type="match status" value="5"/>
</dbReference>
<dbReference type="InterPro" id="IPR019734">
    <property type="entry name" value="TPR_rpt"/>
</dbReference>
<dbReference type="InterPro" id="IPR027417">
    <property type="entry name" value="P-loop_NTPase"/>
</dbReference>
<name>A0A402CRQ1_9BACT</name>
<proteinExistence type="predicted"/>
<dbReference type="InterPro" id="IPR036388">
    <property type="entry name" value="WH-like_DNA-bd_sf"/>
</dbReference>
<evidence type="ECO:0000313" key="2">
    <source>
        <dbReference type="Proteomes" id="UP000287394"/>
    </source>
</evidence>
<reference evidence="1 2" key="1">
    <citation type="journal article" date="2019" name="Int. J. Syst. Evol. Microbiol.">
        <title>Capsulimonas corticalis gen. nov., sp. nov., an aerobic capsulated bacterium, of a novel bacterial order, Capsulimonadales ord. nov., of the class Armatimonadia of the phylum Armatimonadetes.</title>
        <authorList>
            <person name="Li J."/>
            <person name="Kudo C."/>
            <person name="Tonouchi A."/>
        </authorList>
    </citation>
    <scope>NUCLEOTIDE SEQUENCE [LARGE SCALE GENOMIC DNA]</scope>
    <source>
        <strain evidence="1 2">AX-7</strain>
    </source>
</reference>
<dbReference type="Proteomes" id="UP000287394">
    <property type="component" value="Chromosome"/>
</dbReference>
<dbReference type="GO" id="GO:0006355">
    <property type="term" value="P:regulation of DNA-templated transcription"/>
    <property type="evidence" value="ECO:0007669"/>
    <property type="project" value="InterPro"/>
</dbReference>
<sequence length="1032" mass="112251">MDLWEANLFGLPRVRWGDHSVDHFQTRQAALLLAYLVHFPRRHQRDELVDLLWPDADPDSGRPRLSQAIWRIRQIFRELRPDSDAEVVVSDRNTVAIDPALITSDVARFQLLLQRAANLDGAPRMDALGQAAAIYGDSGGFLVGFYDDWVLQERERLLTQYIAALEEMASRFESTGEWKRALEAAERAAAADPLLEDSHRHWIRLLAASGQPAAALRQYQNLARILARELNTEPSEATRALIAEIRQAETERPSAHASLVSPVPAAPSSPLQVAPLIAPLTNFYGRETILREIGALLDAPAIRLITLLGTGGVGKTRLALELARGVAARSSEPAVAMVSLADIAQPLEVAEAIANALTPLRKGSPMQRIANALTAAPDAPPFLLVLDNAEHLAAPMGAIVAEMLALVPRLKILVTSQRNLGVSGEHEVTLAPLELPGARRAPSSVAAPPEDDPQNAPSVQLFLDRAKSVRPGFPTDAVRLAEVARICERLEGLPLAIELCAGWAQTLGTRQMLDMLERRFELLVSRRTDIPARHRTLRAAIEYSYIQLSAPMQEHLATLAVFRGGWTLAAAADVCMGGSTPAALAMLAQMREHSLIVADEARVGDGMRYKMLESLRDFASDQRTMGQIKQHGAAHAAYFARFAHETVARMLGPESALWAARLDDELENIRAALEYLISSREIEAAWTVTAEVSRAWNAHGHAREAHQWIARALAMPEPSEGDGAEDPQRGARLQRLRARLLTTQAGALHILSDYTESIAAAEQALAIWRALGDTGGMTECVGMMGITAMLNDDFDRAQTLLAQALPLARTLGDPKIIAQTLNDLGGVAMALQDWPAASDLLKEALEVRRQIGEPRGVCSSLSNLGLLSIHQANYDAARVFLREASALQTLHRFVWFSVIDGNLAIVERLGGNYGESLRLMNAAIRSTLSHGERRLLAWSAKEMGHLAVALKQYALGLRLLSCAEAMRIAIGMSFKPMGPQDIERDRAAAERVLGATDAAANWTVGAAAAAETLLAEAQIELAACIHSGEQIK</sequence>
<dbReference type="Gene3D" id="1.25.40.10">
    <property type="entry name" value="Tetratricopeptide repeat domain"/>
    <property type="match status" value="2"/>
</dbReference>
<dbReference type="InterPro" id="IPR011990">
    <property type="entry name" value="TPR-like_helical_dom_sf"/>
</dbReference>
<dbReference type="PANTHER" id="PTHR47691">
    <property type="entry name" value="REGULATOR-RELATED"/>
    <property type="match status" value="1"/>
</dbReference>
<evidence type="ECO:0000313" key="1">
    <source>
        <dbReference type="EMBL" id="BDI28120.1"/>
    </source>
</evidence>
<dbReference type="SUPFAM" id="SSF52540">
    <property type="entry name" value="P-loop containing nucleoside triphosphate hydrolases"/>
    <property type="match status" value="1"/>
</dbReference>
<dbReference type="Gene3D" id="1.10.10.10">
    <property type="entry name" value="Winged helix-like DNA-binding domain superfamily/Winged helix DNA-binding domain"/>
    <property type="match status" value="1"/>
</dbReference>
<dbReference type="PANTHER" id="PTHR47691:SF3">
    <property type="entry name" value="HTH-TYPE TRANSCRIPTIONAL REGULATOR RV0890C-RELATED"/>
    <property type="match status" value="1"/>
</dbReference>
<organism evidence="1 2">
    <name type="scientific">Capsulimonas corticalis</name>
    <dbReference type="NCBI Taxonomy" id="2219043"/>
    <lineage>
        <taxon>Bacteria</taxon>
        <taxon>Bacillati</taxon>
        <taxon>Armatimonadota</taxon>
        <taxon>Armatimonadia</taxon>
        <taxon>Capsulimonadales</taxon>
        <taxon>Capsulimonadaceae</taxon>
        <taxon>Capsulimonas</taxon>
    </lineage>
</organism>
<dbReference type="SUPFAM" id="SSF48452">
    <property type="entry name" value="TPR-like"/>
    <property type="match status" value="2"/>
</dbReference>
<dbReference type="InterPro" id="IPR005158">
    <property type="entry name" value="BTAD"/>
</dbReference>
<gene>
    <name evidence="1" type="ORF">CCAX7_001710</name>
</gene>